<accession>A0A1F4ZCA2</accession>
<evidence type="ECO:0000313" key="3">
    <source>
        <dbReference type="Proteomes" id="UP000177080"/>
    </source>
</evidence>
<evidence type="ECO:0000259" key="1">
    <source>
        <dbReference type="Pfam" id="PF08241"/>
    </source>
</evidence>
<dbReference type="STRING" id="1797259.A2989_03915"/>
<comment type="caution">
    <text evidence="2">The sequence shown here is derived from an EMBL/GenBank/DDBJ whole genome shotgun (WGS) entry which is preliminary data.</text>
</comment>
<evidence type="ECO:0000313" key="2">
    <source>
        <dbReference type="EMBL" id="OGD03798.1"/>
    </source>
</evidence>
<gene>
    <name evidence="2" type="ORF">A2989_03915</name>
</gene>
<dbReference type="Pfam" id="PF08241">
    <property type="entry name" value="Methyltransf_11"/>
    <property type="match status" value="1"/>
</dbReference>
<name>A0A1F4ZCA2_9BACT</name>
<organism evidence="2 3">
    <name type="scientific">Candidatus Amesbacteria bacterium RIFCSPLOWO2_01_FULL_48_25</name>
    <dbReference type="NCBI Taxonomy" id="1797259"/>
    <lineage>
        <taxon>Bacteria</taxon>
        <taxon>Candidatus Amesiibacteriota</taxon>
    </lineage>
</organism>
<reference evidence="2 3" key="1">
    <citation type="journal article" date="2016" name="Nat. Commun.">
        <title>Thousands of microbial genomes shed light on interconnected biogeochemical processes in an aquifer system.</title>
        <authorList>
            <person name="Anantharaman K."/>
            <person name="Brown C.T."/>
            <person name="Hug L.A."/>
            <person name="Sharon I."/>
            <person name="Castelle C.J."/>
            <person name="Probst A.J."/>
            <person name="Thomas B.C."/>
            <person name="Singh A."/>
            <person name="Wilkins M.J."/>
            <person name="Karaoz U."/>
            <person name="Brodie E.L."/>
            <person name="Williams K.H."/>
            <person name="Hubbard S.S."/>
            <person name="Banfield J.F."/>
        </authorList>
    </citation>
    <scope>NUCLEOTIDE SEQUENCE [LARGE SCALE GENOMIC DNA]</scope>
</reference>
<dbReference type="Gene3D" id="3.40.50.150">
    <property type="entry name" value="Vaccinia Virus protein VP39"/>
    <property type="match status" value="1"/>
</dbReference>
<dbReference type="EMBL" id="MEXN01000005">
    <property type="protein sequence ID" value="OGD03798.1"/>
    <property type="molecule type" value="Genomic_DNA"/>
</dbReference>
<feature type="domain" description="Methyltransferase type 11" evidence="1">
    <location>
        <begin position="43"/>
        <end position="135"/>
    </location>
</feature>
<dbReference type="SUPFAM" id="SSF53335">
    <property type="entry name" value="S-adenosyl-L-methionine-dependent methyltransferases"/>
    <property type="match status" value="1"/>
</dbReference>
<dbReference type="InterPro" id="IPR013216">
    <property type="entry name" value="Methyltransf_11"/>
</dbReference>
<proteinExistence type="predicted"/>
<dbReference type="InterPro" id="IPR029063">
    <property type="entry name" value="SAM-dependent_MTases_sf"/>
</dbReference>
<protein>
    <recommendedName>
        <fullName evidence="1">Methyltransferase type 11 domain-containing protein</fullName>
    </recommendedName>
</protein>
<dbReference type="AlphaFoldDB" id="A0A1F4ZCA2"/>
<dbReference type="GO" id="GO:0008757">
    <property type="term" value="F:S-adenosylmethionine-dependent methyltransferase activity"/>
    <property type="evidence" value="ECO:0007669"/>
    <property type="project" value="InterPro"/>
</dbReference>
<dbReference type="PANTHER" id="PTHR43861">
    <property type="entry name" value="TRANS-ACONITATE 2-METHYLTRANSFERASE-RELATED"/>
    <property type="match status" value="1"/>
</dbReference>
<dbReference type="Proteomes" id="UP000177080">
    <property type="component" value="Unassembled WGS sequence"/>
</dbReference>
<sequence>MTHYDDPRFSYPKYWLSRQYEHQSEVTAISKLLKSLRFNKVYDLGGGYGRLIPTLSQFSHHITLVEPSAKQRQVARRFLKGQPNLNITSGNIQRTTLPRTSADLVVLVRVLHHLPNPTPALLEIHRLLKPGGHLLLEFANSYHFMSRVKSLITGLPVSTAPIEKRSLANIRRHTIPFVNHYPQSILNTLSLCNFKPLRLLSVSNFRSPTVKRFIPPPILNYLESISQSPLAKVYFGPSIFILCKRVDKQSTP</sequence>
<dbReference type="CDD" id="cd02440">
    <property type="entry name" value="AdoMet_MTases"/>
    <property type="match status" value="1"/>
</dbReference>